<reference evidence="1" key="2">
    <citation type="journal article" date="2022" name="Microbiol. Resour. Announc.">
        <title>Metagenome Sequencing to Explore Phylogenomics of Terrestrial Cyanobacteria.</title>
        <authorList>
            <person name="Ward R.D."/>
            <person name="Stajich J.E."/>
            <person name="Johansen J.R."/>
            <person name="Huntemann M."/>
            <person name="Clum A."/>
            <person name="Foster B."/>
            <person name="Foster B."/>
            <person name="Roux S."/>
            <person name="Palaniappan K."/>
            <person name="Varghese N."/>
            <person name="Mukherjee S."/>
            <person name="Reddy T.B.K."/>
            <person name="Daum C."/>
            <person name="Copeland A."/>
            <person name="Chen I.A."/>
            <person name="Ivanova N.N."/>
            <person name="Kyrpides N.C."/>
            <person name="Shapiro N."/>
            <person name="Eloe-Fadrosh E.A."/>
            <person name="Pietrasiak N."/>
        </authorList>
    </citation>
    <scope>NUCLEOTIDE SEQUENCE</scope>
    <source>
        <strain evidence="1">GSE-TBD4-15B</strain>
    </source>
</reference>
<dbReference type="CDD" id="cd00448">
    <property type="entry name" value="YjgF_YER057c_UK114_family"/>
    <property type="match status" value="1"/>
</dbReference>
<proteinExistence type="predicted"/>
<evidence type="ECO:0000313" key="1">
    <source>
        <dbReference type="EMBL" id="MBW4467248.1"/>
    </source>
</evidence>
<evidence type="ECO:0000313" key="2">
    <source>
        <dbReference type="Proteomes" id="UP000707356"/>
    </source>
</evidence>
<comment type="caution">
    <text evidence="1">The sequence shown here is derived from an EMBL/GenBank/DDBJ whole genome shotgun (WGS) entry which is preliminary data.</text>
</comment>
<dbReference type="InterPro" id="IPR035959">
    <property type="entry name" value="RutC-like_sf"/>
</dbReference>
<dbReference type="SUPFAM" id="SSF55298">
    <property type="entry name" value="YjgF-like"/>
    <property type="match status" value="1"/>
</dbReference>
<dbReference type="AlphaFoldDB" id="A0A951U5X7"/>
<gene>
    <name evidence="1" type="ORF">KME07_17620</name>
</gene>
<protein>
    <submittedName>
        <fullName evidence="1">RidA family protein</fullName>
    </submittedName>
</protein>
<reference evidence="1" key="1">
    <citation type="submission" date="2021-05" db="EMBL/GenBank/DDBJ databases">
        <authorList>
            <person name="Pietrasiak N."/>
            <person name="Ward R."/>
            <person name="Stajich J.E."/>
            <person name="Kurbessoian T."/>
        </authorList>
    </citation>
    <scope>NUCLEOTIDE SEQUENCE</scope>
    <source>
        <strain evidence="1">GSE-TBD4-15B</strain>
    </source>
</reference>
<name>A0A951U5X7_9CYAN</name>
<organism evidence="1 2">
    <name type="scientific">Pegethrix bostrychoides GSE-TBD4-15B</name>
    <dbReference type="NCBI Taxonomy" id="2839662"/>
    <lineage>
        <taxon>Bacteria</taxon>
        <taxon>Bacillati</taxon>
        <taxon>Cyanobacteriota</taxon>
        <taxon>Cyanophyceae</taxon>
        <taxon>Oculatellales</taxon>
        <taxon>Oculatellaceae</taxon>
        <taxon>Pegethrix</taxon>
    </lineage>
</organism>
<dbReference type="PANTHER" id="PTHR11803:SF39">
    <property type="entry name" value="2-IMINOBUTANOATE_2-IMINOPROPANOATE DEAMINASE"/>
    <property type="match status" value="1"/>
</dbReference>
<dbReference type="GO" id="GO:0019239">
    <property type="term" value="F:deaminase activity"/>
    <property type="evidence" value="ECO:0007669"/>
    <property type="project" value="TreeGrafter"/>
</dbReference>
<dbReference type="Pfam" id="PF01042">
    <property type="entry name" value="Ribonuc_L-PSP"/>
    <property type="match status" value="1"/>
</dbReference>
<sequence length="145" mass="15309">MEYINLPDGTLAPVSPYCHAVRAGDLLFVTGQLAQEPTTNEIQRGAIEDQTRRVMDNLKLVLEAGGSSFDQVVMARVFVTDMRFLPILNPIYASYFSSGHIPGRTAIGVTGLAGLGDLEIDLIAYCGGSGDSGDNGGSKNSGDKA</sequence>
<dbReference type="PANTHER" id="PTHR11803">
    <property type="entry name" value="2-IMINOBUTANOATE/2-IMINOPROPANOATE DEAMINASE RIDA"/>
    <property type="match status" value="1"/>
</dbReference>
<dbReference type="InterPro" id="IPR006175">
    <property type="entry name" value="YjgF/YER057c/UK114"/>
</dbReference>
<accession>A0A951U5X7</accession>
<dbReference type="GO" id="GO:0005829">
    <property type="term" value="C:cytosol"/>
    <property type="evidence" value="ECO:0007669"/>
    <property type="project" value="TreeGrafter"/>
</dbReference>
<dbReference type="Proteomes" id="UP000707356">
    <property type="component" value="Unassembled WGS sequence"/>
</dbReference>
<dbReference type="Gene3D" id="3.30.1330.40">
    <property type="entry name" value="RutC-like"/>
    <property type="match status" value="1"/>
</dbReference>
<dbReference type="EMBL" id="JAHHHV010000074">
    <property type="protein sequence ID" value="MBW4467248.1"/>
    <property type="molecule type" value="Genomic_DNA"/>
</dbReference>